<reference evidence="1" key="1">
    <citation type="submission" date="2014-11" db="EMBL/GenBank/DDBJ databases">
        <authorList>
            <person name="Amaro Gonzalez C."/>
        </authorList>
    </citation>
    <scope>NUCLEOTIDE SEQUENCE</scope>
</reference>
<protein>
    <submittedName>
        <fullName evidence="1">Uncharacterized protein</fullName>
    </submittedName>
</protein>
<name>A0A0E9Q633_ANGAN</name>
<organism evidence="1">
    <name type="scientific">Anguilla anguilla</name>
    <name type="common">European freshwater eel</name>
    <name type="synonym">Muraena anguilla</name>
    <dbReference type="NCBI Taxonomy" id="7936"/>
    <lineage>
        <taxon>Eukaryota</taxon>
        <taxon>Metazoa</taxon>
        <taxon>Chordata</taxon>
        <taxon>Craniata</taxon>
        <taxon>Vertebrata</taxon>
        <taxon>Euteleostomi</taxon>
        <taxon>Actinopterygii</taxon>
        <taxon>Neopterygii</taxon>
        <taxon>Teleostei</taxon>
        <taxon>Anguilliformes</taxon>
        <taxon>Anguillidae</taxon>
        <taxon>Anguilla</taxon>
    </lineage>
</organism>
<sequence>MFNYFPHRSSPEMGPKIDFHFYKGLFHFLKLNTYDINDNTDIIF</sequence>
<reference evidence="1" key="2">
    <citation type="journal article" date="2015" name="Fish Shellfish Immunol.">
        <title>Early steps in the European eel (Anguilla anguilla)-Vibrio vulnificus interaction in the gills: Role of the RtxA13 toxin.</title>
        <authorList>
            <person name="Callol A."/>
            <person name="Pajuelo D."/>
            <person name="Ebbesson L."/>
            <person name="Teles M."/>
            <person name="MacKenzie S."/>
            <person name="Amaro C."/>
        </authorList>
    </citation>
    <scope>NUCLEOTIDE SEQUENCE</scope>
</reference>
<accession>A0A0E9Q633</accession>
<dbReference type="EMBL" id="GBXM01096251">
    <property type="protein sequence ID" value="JAH12326.1"/>
    <property type="molecule type" value="Transcribed_RNA"/>
</dbReference>
<evidence type="ECO:0000313" key="1">
    <source>
        <dbReference type="EMBL" id="JAH12326.1"/>
    </source>
</evidence>
<proteinExistence type="predicted"/>
<dbReference type="AlphaFoldDB" id="A0A0E9Q633"/>